<protein>
    <submittedName>
        <fullName evidence="3">Zinc ribbon domain-containing protein</fullName>
    </submittedName>
</protein>
<name>A0A975GC49_9BACT</name>
<dbReference type="KEGG" id="saqt:GJV85_04315"/>
<dbReference type="Proteomes" id="UP000671852">
    <property type="component" value="Chromosome"/>
</dbReference>
<reference evidence="3" key="2">
    <citation type="submission" date="2021-04" db="EMBL/GenBank/DDBJ databases">
        <title>Isolation and characterization of a novel species of the genus Sulfurimonas.</title>
        <authorList>
            <person name="Fukui M."/>
        </authorList>
    </citation>
    <scope>NUCLEOTIDE SEQUENCE</scope>
    <source>
        <strain evidence="3">H1576</strain>
    </source>
</reference>
<feature type="domain" description="Putative zinc-ribbon" evidence="2">
    <location>
        <begin position="62"/>
        <end position="85"/>
    </location>
</feature>
<keyword evidence="4" id="KW-1185">Reference proteome</keyword>
<keyword evidence="1" id="KW-1133">Transmembrane helix</keyword>
<gene>
    <name evidence="3" type="ORF">GJV85_04315</name>
</gene>
<evidence type="ECO:0000259" key="2">
    <source>
        <dbReference type="Pfam" id="PF13248"/>
    </source>
</evidence>
<keyword evidence="1" id="KW-0812">Transmembrane</keyword>
<sequence>MEIIFYGMILGVIPAMIAQSKGRSFLLWWFYGAMIFIIALPHSLLISKDQKSIDEQSLSEGMKKCPYCAELIRKEATICRYCQKEQTTKEEI</sequence>
<dbReference type="InterPro" id="IPR059113">
    <property type="entry name" value="Znf_ribbon"/>
</dbReference>
<evidence type="ECO:0000313" key="4">
    <source>
        <dbReference type="Proteomes" id="UP000671852"/>
    </source>
</evidence>
<feature type="transmembrane region" description="Helical" evidence="1">
    <location>
        <begin position="28"/>
        <end position="46"/>
    </location>
</feature>
<dbReference type="RefSeq" id="WP_207562639.1">
    <property type="nucleotide sequence ID" value="NZ_CP046072.1"/>
</dbReference>
<accession>A0A975GC49</accession>
<organism evidence="3 4">
    <name type="scientific">Sulfurimonas aquatica</name>
    <dbReference type="NCBI Taxonomy" id="2672570"/>
    <lineage>
        <taxon>Bacteria</taxon>
        <taxon>Pseudomonadati</taxon>
        <taxon>Campylobacterota</taxon>
        <taxon>Epsilonproteobacteria</taxon>
        <taxon>Campylobacterales</taxon>
        <taxon>Sulfurimonadaceae</taxon>
        <taxon>Sulfurimonas</taxon>
    </lineage>
</organism>
<keyword evidence="1" id="KW-0472">Membrane</keyword>
<dbReference type="EMBL" id="CP046072">
    <property type="protein sequence ID" value="QSZ41361.1"/>
    <property type="molecule type" value="Genomic_DNA"/>
</dbReference>
<dbReference type="AlphaFoldDB" id="A0A975GC49"/>
<evidence type="ECO:0000313" key="3">
    <source>
        <dbReference type="EMBL" id="QSZ41361.1"/>
    </source>
</evidence>
<evidence type="ECO:0000256" key="1">
    <source>
        <dbReference type="SAM" id="Phobius"/>
    </source>
</evidence>
<dbReference type="Pfam" id="PF13248">
    <property type="entry name" value="Zn_ribbon_3"/>
    <property type="match status" value="1"/>
</dbReference>
<proteinExistence type="predicted"/>
<reference evidence="3" key="1">
    <citation type="submission" date="2019-11" db="EMBL/GenBank/DDBJ databases">
        <authorList>
            <person name="Kojima H."/>
        </authorList>
    </citation>
    <scope>NUCLEOTIDE SEQUENCE</scope>
    <source>
        <strain evidence="3">H1576</strain>
    </source>
</reference>